<keyword evidence="1" id="KW-0805">Transcription regulation</keyword>
<dbReference type="InterPro" id="IPR018060">
    <property type="entry name" value="HTH_AraC"/>
</dbReference>
<keyword evidence="2" id="KW-0238">DNA-binding</keyword>
<gene>
    <name evidence="5" type="ORF">A4A58_06735</name>
</gene>
<dbReference type="PRINTS" id="PR00032">
    <property type="entry name" value="HTHARAC"/>
</dbReference>
<dbReference type="GO" id="GO:0003700">
    <property type="term" value="F:DNA-binding transcription factor activity"/>
    <property type="evidence" value="ECO:0007669"/>
    <property type="project" value="InterPro"/>
</dbReference>
<evidence type="ECO:0000313" key="5">
    <source>
        <dbReference type="EMBL" id="KZD23384.1"/>
    </source>
</evidence>
<dbReference type="GO" id="GO:0043565">
    <property type="term" value="F:sequence-specific DNA binding"/>
    <property type="evidence" value="ECO:0007669"/>
    <property type="project" value="InterPro"/>
</dbReference>
<evidence type="ECO:0000256" key="1">
    <source>
        <dbReference type="ARBA" id="ARBA00023015"/>
    </source>
</evidence>
<evidence type="ECO:0000256" key="2">
    <source>
        <dbReference type="ARBA" id="ARBA00023125"/>
    </source>
</evidence>
<comment type="caution">
    <text evidence="5">The sequence shown here is derived from an EMBL/GenBank/DDBJ whole genome shotgun (WGS) entry which is preliminary data.</text>
</comment>
<dbReference type="InterPro" id="IPR050204">
    <property type="entry name" value="AraC_XylS_family_regulators"/>
</dbReference>
<keyword evidence="3" id="KW-0804">Transcription</keyword>
<proteinExistence type="predicted"/>
<protein>
    <recommendedName>
        <fullName evidence="4">HTH araC/xylS-type domain-containing protein</fullName>
    </recommendedName>
</protein>
<dbReference type="AlphaFoldDB" id="A0A161QQ38"/>
<evidence type="ECO:0000313" key="6">
    <source>
        <dbReference type="Proteomes" id="UP000076574"/>
    </source>
</evidence>
<dbReference type="InterPro" id="IPR020449">
    <property type="entry name" value="Tscrpt_reg_AraC-type_HTH"/>
</dbReference>
<dbReference type="PROSITE" id="PS01124">
    <property type="entry name" value="HTH_ARAC_FAMILY_2"/>
    <property type="match status" value="1"/>
</dbReference>
<name>A0A161QQ38_9BRAD</name>
<keyword evidence="6" id="KW-1185">Reference proteome</keyword>
<dbReference type="EMBL" id="LVYV01000012">
    <property type="protein sequence ID" value="KZD23384.1"/>
    <property type="molecule type" value="Genomic_DNA"/>
</dbReference>
<dbReference type="SUPFAM" id="SSF46689">
    <property type="entry name" value="Homeodomain-like"/>
    <property type="match status" value="1"/>
</dbReference>
<sequence>MSCFDPAPLWTMPDDDTATTGVDSLQDILVLRPSDGVVIVQQDGQRQTCMPREAIILDPGRATTFIMNDVSRVDCLLLPSNGHTGLRHIAHDNGGLIALGHYAAAVMRGLLPMNSAALTGLAIDYMNGLVATMIDEADAPARRAAWRQDRPTISLLSLKADIEASLSQPTLSLERLATTHGVTARYFQKLFEAEGRTFSDYLLERRLERAFHMLRDGNRGDRAVSTIAFEVGFGDLSYFNRTFKKRFGATPREIRARFEAMLLDTAPEPDTLA</sequence>
<dbReference type="PANTHER" id="PTHR46796">
    <property type="entry name" value="HTH-TYPE TRANSCRIPTIONAL ACTIVATOR RHAS-RELATED"/>
    <property type="match status" value="1"/>
</dbReference>
<dbReference type="Gene3D" id="1.10.10.60">
    <property type="entry name" value="Homeodomain-like"/>
    <property type="match status" value="2"/>
</dbReference>
<dbReference type="STRING" id="943830.A4A58_06735"/>
<reference evidence="5 6" key="1">
    <citation type="submission" date="2016-03" db="EMBL/GenBank/DDBJ databases">
        <title>Microsymbionts genomes from the relict species Vavilovia formosa (Stev.) Fed.</title>
        <authorList>
            <person name="Kopat V."/>
            <person name="Chirak E."/>
            <person name="Kimeklis A."/>
            <person name="Andronov E."/>
        </authorList>
    </citation>
    <scope>NUCLEOTIDE SEQUENCE [LARGE SCALE GENOMIC DNA]</scope>
    <source>
        <strain evidence="5 6">Vaf07</strain>
    </source>
</reference>
<dbReference type="SMART" id="SM00342">
    <property type="entry name" value="HTH_ARAC"/>
    <property type="match status" value="1"/>
</dbReference>
<feature type="domain" description="HTH araC/xylS-type" evidence="4">
    <location>
        <begin position="156"/>
        <end position="257"/>
    </location>
</feature>
<evidence type="ECO:0000256" key="3">
    <source>
        <dbReference type="ARBA" id="ARBA00023163"/>
    </source>
</evidence>
<dbReference type="PANTHER" id="PTHR46796:SF6">
    <property type="entry name" value="ARAC SUBFAMILY"/>
    <property type="match status" value="1"/>
</dbReference>
<dbReference type="InterPro" id="IPR009057">
    <property type="entry name" value="Homeodomain-like_sf"/>
</dbReference>
<dbReference type="Pfam" id="PF12833">
    <property type="entry name" value="HTH_18"/>
    <property type="match status" value="1"/>
</dbReference>
<accession>A0A161QQ38</accession>
<dbReference type="Proteomes" id="UP000076574">
    <property type="component" value="Unassembled WGS sequence"/>
</dbReference>
<evidence type="ECO:0000259" key="4">
    <source>
        <dbReference type="PROSITE" id="PS01124"/>
    </source>
</evidence>
<organism evidence="5 6">
    <name type="scientific">Tardiphaga robiniae</name>
    <dbReference type="NCBI Taxonomy" id="943830"/>
    <lineage>
        <taxon>Bacteria</taxon>
        <taxon>Pseudomonadati</taxon>
        <taxon>Pseudomonadota</taxon>
        <taxon>Alphaproteobacteria</taxon>
        <taxon>Hyphomicrobiales</taxon>
        <taxon>Nitrobacteraceae</taxon>
        <taxon>Tardiphaga</taxon>
    </lineage>
</organism>